<dbReference type="EMBL" id="CP015600">
    <property type="protein sequence ID" value="ANF87046.1"/>
    <property type="molecule type" value="Genomic_DNA"/>
</dbReference>
<dbReference type="NCBIfam" id="TIGR04424">
    <property type="entry name" value="metallo_McbB"/>
    <property type="match status" value="1"/>
</dbReference>
<proteinExistence type="predicted"/>
<evidence type="ECO:0000313" key="2">
    <source>
        <dbReference type="Proteomes" id="UP000077829"/>
    </source>
</evidence>
<reference evidence="1 2" key="1">
    <citation type="submission" date="2016-05" db="EMBL/GenBank/DDBJ databases">
        <title>Complete genome sequence of Pseudomonas antarctica PAMC 27494.</title>
        <authorList>
            <person name="Lee J."/>
        </authorList>
    </citation>
    <scope>NUCLEOTIDE SEQUENCE [LARGE SCALE GENOMIC DNA]</scope>
    <source>
        <strain evidence="1 2">PAMC 27494</strain>
    </source>
</reference>
<organism evidence="1 2">
    <name type="scientific">Pseudomonas antarctica</name>
    <dbReference type="NCBI Taxonomy" id="219572"/>
    <lineage>
        <taxon>Bacteria</taxon>
        <taxon>Pseudomonadati</taxon>
        <taxon>Pseudomonadota</taxon>
        <taxon>Gammaproteobacteria</taxon>
        <taxon>Pseudomonadales</taxon>
        <taxon>Pseudomonadaceae</taxon>
        <taxon>Pseudomonas</taxon>
    </lineage>
</organism>
<sequence length="285" mass="32770">MNIIIPNYEILNFETESLVISELGMSKVHSQPLLKALRKLKLSKVMTRVEFDEVLTENGLSKNKAFEFLERIIPFKFVEEVYFEETIVVHDWQGQVDVEALIKKDVSGSLEFKSFSSGMVERVRGKRCFIVLLCHSYEYESVKSLYFELAYASPESAISVCWQMGNFFCMGQPYIAEIGNPCHFCTVDRLNNNESMMPGKNSWASVLAFCRKKHVGVPAKSLSLYQEMIVVGAVIRMIKFFTQYSDGCKYQDNILHGAYLQLTDGQIFEEPNSHWYMCDCLRGEK</sequence>
<dbReference type="STRING" id="219572.A7J50_3672"/>
<dbReference type="RefSeq" id="WP_064453083.1">
    <property type="nucleotide sequence ID" value="NZ_CP015600.1"/>
</dbReference>
<protein>
    <submittedName>
        <fullName evidence="1">Microcin B17-processing protein McbB</fullName>
    </submittedName>
</protein>
<dbReference type="Proteomes" id="UP000077829">
    <property type="component" value="Chromosome"/>
</dbReference>
<dbReference type="InterPro" id="IPR030956">
    <property type="entry name" value="McbB"/>
</dbReference>
<name>A0A172Z4D0_9PSED</name>
<dbReference type="KEGG" id="panr:A7J50_3672"/>
<evidence type="ECO:0000313" key="1">
    <source>
        <dbReference type="EMBL" id="ANF87046.1"/>
    </source>
</evidence>
<dbReference type="PATRIC" id="fig|219572.3.peg.3776"/>
<accession>A0A172Z4D0</accession>
<dbReference type="AlphaFoldDB" id="A0A172Z4D0"/>
<gene>
    <name evidence="1" type="ORF">A7J50_3672</name>
</gene>